<keyword evidence="1" id="KW-0732">Signal</keyword>
<sequence length="237" mass="24780">MKSTLILALFVATFAHAAWNDYEEVRELRHSSQGVDVLDVKAAAGRLNIIGAPGARQVTVTATVVLPGVDHNKAAELIKRDLELSLVPDGNVLRLVARFEQKRWSLGASPHVHLDVQVPSSMALRLDDGSGPLEVRGTTAAITVEDGSGSISLRDTGGPVSIDDGSGSIELQNIAGDVHIVDGSGGIRVRGVQGSVSIEDGSGGIDVHKVSHNLTILNDGSGGIRYSDIQGAVDDRS</sequence>
<dbReference type="AlphaFoldDB" id="A0A193LCR4"/>
<evidence type="ECO:0008006" key="4">
    <source>
        <dbReference type="Google" id="ProtNLM"/>
    </source>
</evidence>
<protein>
    <recommendedName>
        <fullName evidence="4">Adhesin domain-containing protein</fullName>
    </recommendedName>
</protein>
<dbReference type="Proteomes" id="UP000092695">
    <property type="component" value="Chromosome"/>
</dbReference>
<accession>A0A193LCR4</accession>
<dbReference type="STRING" id="1548547.BA177_02815"/>
<evidence type="ECO:0000313" key="2">
    <source>
        <dbReference type="EMBL" id="ANO50292.1"/>
    </source>
</evidence>
<evidence type="ECO:0000256" key="1">
    <source>
        <dbReference type="SAM" id="SignalP"/>
    </source>
</evidence>
<dbReference type="EMBL" id="CP016268">
    <property type="protein sequence ID" value="ANO50292.1"/>
    <property type="molecule type" value="Genomic_DNA"/>
</dbReference>
<dbReference type="RefSeq" id="WP_068612585.1">
    <property type="nucleotide sequence ID" value="NZ_CP016268.1"/>
</dbReference>
<dbReference type="KEGG" id="woc:BA177_02815"/>
<organism evidence="2 3">
    <name type="scientific">Woeseia oceani</name>
    <dbReference type="NCBI Taxonomy" id="1548547"/>
    <lineage>
        <taxon>Bacteria</taxon>
        <taxon>Pseudomonadati</taxon>
        <taxon>Pseudomonadota</taxon>
        <taxon>Gammaproteobacteria</taxon>
        <taxon>Woeseiales</taxon>
        <taxon>Woeseiaceae</taxon>
        <taxon>Woeseia</taxon>
    </lineage>
</organism>
<name>A0A193LCR4_9GAMM</name>
<keyword evidence="3" id="KW-1185">Reference proteome</keyword>
<proteinExistence type="predicted"/>
<feature type="chain" id="PRO_5008260047" description="Adhesin domain-containing protein" evidence="1">
    <location>
        <begin position="18"/>
        <end position="237"/>
    </location>
</feature>
<reference evidence="2 3" key="1">
    <citation type="submission" date="2016-06" db="EMBL/GenBank/DDBJ databases">
        <title>Complete genome sequence of a deep-branching marine Gamma Proteobacterium Woeseia oceani type strain XK5.</title>
        <authorList>
            <person name="Mu D."/>
            <person name="Du Z."/>
        </authorList>
    </citation>
    <scope>NUCLEOTIDE SEQUENCE [LARGE SCALE GENOMIC DNA]</scope>
    <source>
        <strain evidence="2 3">XK5</strain>
    </source>
</reference>
<gene>
    <name evidence="2" type="ORF">BA177_02815</name>
</gene>
<feature type="signal peptide" evidence="1">
    <location>
        <begin position="1"/>
        <end position="17"/>
    </location>
</feature>
<evidence type="ECO:0000313" key="3">
    <source>
        <dbReference type="Proteomes" id="UP000092695"/>
    </source>
</evidence>
<dbReference type="OrthoDB" id="6195678at2"/>